<reference evidence="2 3" key="1">
    <citation type="journal article" date="2015" name="Genome Biol. Evol.">
        <title>Phylogenomic analyses indicate that early fungi evolved digesting cell walls of algal ancestors of land plants.</title>
        <authorList>
            <person name="Chang Y."/>
            <person name="Wang S."/>
            <person name="Sekimoto S."/>
            <person name="Aerts A.L."/>
            <person name="Choi C."/>
            <person name="Clum A."/>
            <person name="LaButti K.M."/>
            <person name="Lindquist E.A."/>
            <person name="Yee Ngan C."/>
            <person name="Ohm R.A."/>
            <person name="Salamov A.A."/>
            <person name="Grigoriev I.V."/>
            <person name="Spatafora J.W."/>
            <person name="Berbee M.L."/>
        </authorList>
    </citation>
    <scope>NUCLEOTIDE SEQUENCE [LARGE SCALE GENOMIC DNA]</scope>
    <source>
        <strain evidence="2 3">JEL478</strain>
    </source>
</reference>
<organism evidence="2 3">
    <name type="scientific">Gonapodya prolifera (strain JEL478)</name>
    <name type="common">Monoblepharis prolifera</name>
    <dbReference type="NCBI Taxonomy" id="1344416"/>
    <lineage>
        <taxon>Eukaryota</taxon>
        <taxon>Fungi</taxon>
        <taxon>Fungi incertae sedis</taxon>
        <taxon>Chytridiomycota</taxon>
        <taxon>Chytridiomycota incertae sedis</taxon>
        <taxon>Monoblepharidomycetes</taxon>
        <taxon>Monoblepharidales</taxon>
        <taxon>Gonapodyaceae</taxon>
        <taxon>Gonapodya</taxon>
    </lineage>
</organism>
<dbReference type="AlphaFoldDB" id="A0A139A2I2"/>
<evidence type="ECO:0000313" key="2">
    <source>
        <dbReference type="EMBL" id="KXS10755.1"/>
    </source>
</evidence>
<protein>
    <recommendedName>
        <fullName evidence="1">F-box domain-containing protein</fullName>
    </recommendedName>
</protein>
<feature type="domain" description="F-box" evidence="1">
    <location>
        <begin position="1"/>
        <end position="45"/>
    </location>
</feature>
<dbReference type="EMBL" id="KQ965816">
    <property type="protein sequence ID" value="KXS10755.1"/>
    <property type="molecule type" value="Genomic_DNA"/>
</dbReference>
<name>A0A139A2I2_GONPJ</name>
<dbReference type="SUPFAM" id="SSF81383">
    <property type="entry name" value="F-box domain"/>
    <property type="match status" value="1"/>
</dbReference>
<evidence type="ECO:0000313" key="3">
    <source>
        <dbReference type="Proteomes" id="UP000070544"/>
    </source>
</evidence>
<dbReference type="CDD" id="cd09917">
    <property type="entry name" value="F-box_SF"/>
    <property type="match status" value="1"/>
</dbReference>
<dbReference type="SMART" id="SM00256">
    <property type="entry name" value="FBOX"/>
    <property type="match status" value="1"/>
</dbReference>
<evidence type="ECO:0000259" key="1">
    <source>
        <dbReference type="PROSITE" id="PS50181"/>
    </source>
</evidence>
<dbReference type="Gene3D" id="1.20.1280.50">
    <property type="match status" value="1"/>
</dbReference>
<dbReference type="Proteomes" id="UP000070544">
    <property type="component" value="Unassembled WGS sequence"/>
</dbReference>
<sequence>MDTLPPELLEYTFSFVHYLDLATCERVSKRWHSLISRSTSIWTTAAIRQRREPTAISQSSGVTSKQRFLFWERQYCRHGDLFRLFLNLGLADSTLYGDVGMQSGDRQSSGRWKKSAERGQALKWIENRWNVDRMPLSVRNIYAICDIEMLFDVLCRHNGMTLTALTRLLNCFEAIPDTNLEALAFGSHRLEVVTVIEPVVTQQGNNRLRTLETSSYYVVFTPTRLYSGQQIEDPPVFSQSGTHNTMTLLSSHFSDFVYSLLSLGLREAESGRRRMDNAERLPPMLVAEVQMYTTRFNKAMEVVLRGGRDEQWEQLEEELNEEWAQRRSGSS</sequence>
<dbReference type="InterPro" id="IPR001810">
    <property type="entry name" value="F-box_dom"/>
</dbReference>
<keyword evidence="3" id="KW-1185">Reference proteome</keyword>
<dbReference type="PROSITE" id="PS50181">
    <property type="entry name" value="FBOX"/>
    <property type="match status" value="1"/>
</dbReference>
<proteinExistence type="predicted"/>
<dbReference type="Pfam" id="PF12937">
    <property type="entry name" value="F-box-like"/>
    <property type="match status" value="1"/>
</dbReference>
<accession>A0A139A2I2</accession>
<gene>
    <name evidence="2" type="ORF">M427DRAFT_61701</name>
</gene>
<dbReference type="InterPro" id="IPR036047">
    <property type="entry name" value="F-box-like_dom_sf"/>
</dbReference>